<keyword evidence="2" id="KW-0808">Transferase</keyword>
<dbReference type="PROSITE" id="PS51683">
    <property type="entry name" value="SAM_OMT_II"/>
    <property type="match status" value="1"/>
</dbReference>
<dbReference type="Pfam" id="PF00891">
    <property type="entry name" value="Methyltransf_2"/>
    <property type="match status" value="1"/>
</dbReference>
<dbReference type="SUPFAM" id="SSF53335">
    <property type="entry name" value="S-adenosyl-L-methionine-dependent methyltransferases"/>
    <property type="match status" value="1"/>
</dbReference>
<keyword evidence="3" id="KW-0949">S-adenosyl-L-methionine</keyword>
<evidence type="ECO:0000256" key="3">
    <source>
        <dbReference type="ARBA" id="ARBA00022691"/>
    </source>
</evidence>
<evidence type="ECO:0000259" key="5">
    <source>
        <dbReference type="Pfam" id="PF21212"/>
    </source>
</evidence>
<protein>
    <submittedName>
        <fullName evidence="6">SAM-dependent methyltransferase</fullName>
    </submittedName>
</protein>
<evidence type="ECO:0000256" key="1">
    <source>
        <dbReference type="ARBA" id="ARBA00022603"/>
    </source>
</evidence>
<dbReference type="PANTHER" id="PTHR43712:SF2">
    <property type="entry name" value="O-METHYLTRANSFERASE CICE"/>
    <property type="match status" value="1"/>
</dbReference>
<accession>A0AA41XUS1</accession>
<dbReference type="InterPro" id="IPR001077">
    <property type="entry name" value="COMT_C"/>
</dbReference>
<dbReference type="InterPro" id="IPR036388">
    <property type="entry name" value="WH-like_DNA-bd_sf"/>
</dbReference>
<name>A0AA41XUS1_9GAMM</name>
<comment type="caution">
    <text evidence="6">The sequence shown here is derived from an EMBL/GenBank/DDBJ whole genome shotgun (WGS) entry which is preliminary data.</text>
</comment>
<dbReference type="Gene3D" id="1.10.10.10">
    <property type="entry name" value="Winged helix-like DNA-binding domain superfamily/Winged helix DNA-binding domain"/>
    <property type="match status" value="1"/>
</dbReference>
<evidence type="ECO:0000313" key="8">
    <source>
        <dbReference type="Proteomes" id="UP001165568"/>
    </source>
</evidence>
<dbReference type="Pfam" id="PF21212">
    <property type="entry name" value="Dimerisation2-like_dom"/>
    <property type="match status" value="1"/>
</dbReference>
<dbReference type="GO" id="GO:0032259">
    <property type="term" value="P:methylation"/>
    <property type="evidence" value="ECO:0007669"/>
    <property type="project" value="UniProtKB-KW"/>
</dbReference>
<proteinExistence type="predicted"/>
<dbReference type="InterPro" id="IPR016461">
    <property type="entry name" value="COMT-like"/>
</dbReference>
<dbReference type="InterPro" id="IPR029063">
    <property type="entry name" value="SAM-dependent_MTases_sf"/>
</dbReference>
<evidence type="ECO:0000313" key="6">
    <source>
        <dbReference type="EMBL" id="MCV9878883.1"/>
    </source>
</evidence>
<dbReference type="EMBL" id="JAMPJU010000005">
    <property type="protein sequence ID" value="MCV9882452.1"/>
    <property type="molecule type" value="Genomic_DNA"/>
</dbReference>
<dbReference type="Gene3D" id="1.20.58.1390">
    <property type="match status" value="1"/>
</dbReference>
<dbReference type="Gene3D" id="3.40.50.150">
    <property type="entry name" value="Vaccinia Virus protein VP39"/>
    <property type="match status" value="1"/>
</dbReference>
<dbReference type="Proteomes" id="UP001165568">
    <property type="component" value="Unassembled WGS sequence"/>
</dbReference>
<feature type="domain" description="BVU-1015-like N-terminal dimerisation-like" evidence="5">
    <location>
        <begin position="21"/>
        <end position="88"/>
    </location>
</feature>
<dbReference type="PANTHER" id="PTHR43712">
    <property type="entry name" value="PUTATIVE (AFU_ORTHOLOGUE AFUA_4G14580)-RELATED"/>
    <property type="match status" value="1"/>
</dbReference>
<evidence type="ECO:0000313" key="9">
    <source>
        <dbReference type="Proteomes" id="UP001165569"/>
    </source>
</evidence>
<evidence type="ECO:0000313" key="7">
    <source>
        <dbReference type="EMBL" id="MCV9882452.1"/>
    </source>
</evidence>
<dbReference type="AlphaFoldDB" id="A0AA41XUS1"/>
<organism evidence="6 9">
    <name type="scientific">Brenneria izbisi</name>
    <dbReference type="NCBI Taxonomy" id="2939450"/>
    <lineage>
        <taxon>Bacteria</taxon>
        <taxon>Pseudomonadati</taxon>
        <taxon>Pseudomonadota</taxon>
        <taxon>Gammaproteobacteria</taxon>
        <taxon>Enterobacterales</taxon>
        <taxon>Pectobacteriaceae</taxon>
        <taxon>Brenneria</taxon>
    </lineage>
</organism>
<feature type="domain" description="O-methyltransferase C-terminal" evidence="4">
    <location>
        <begin position="184"/>
        <end position="336"/>
    </location>
</feature>
<keyword evidence="8" id="KW-1185">Reference proteome</keyword>
<gene>
    <name evidence="6" type="ORF">NC803_08480</name>
    <name evidence="7" type="ORF">NC856_09210</name>
</gene>
<reference evidence="6" key="1">
    <citation type="submission" date="2022-04" db="EMBL/GenBank/DDBJ databases">
        <title>Brenneria sp. isolated from walnut trees in Serbia.</title>
        <authorList>
            <person name="Gasic K."/>
            <person name="Zlatkovic N."/>
            <person name="Kuzmanovic N."/>
        </authorList>
    </citation>
    <scope>NUCLEOTIDE SEQUENCE</scope>
    <source>
        <strain evidence="7">KBI 423</strain>
        <strain evidence="6">KBI 447</strain>
    </source>
</reference>
<dbReference type="GO" id="GO:0008171">
    <property type="term" value="F:O-methyltransferase activity"/>
    <property type="evidence" value="ECO:0007669"/>
    <property type="project" value="InterPro"/>
</dbReference>
<keyword evidence="1 6" id="KW-0489">Methyltransferase</keyword>
<dbReference type="EMBL" id="JAMPJT010000005">
    <property type="protein sequence ID" value="MCV9878883.1"/>
    <property type="molecule type" value="Genomic_DNA"/>
</dbReference>
<evidence type="ECO:0000256" key="2">
    <source>
        <dbReference type="ARBA" id="ARBA00022679"/>
    </source>
</evidence>
<dbReference type="Proteomes" id="UP001165569">
    <property type="component" value="Unassembled WGS sequence"/>
</dbReference>
<dbReference type="InterPro" id="IPR049480">
    <property type="entry name" value="BVU_1015-like_N"/>
</dbReference>
<sequence length="357" mass="40113">MIVPYGYEKDNVSALDAITEAQRIAFAPMLFQAAINLCNHGILAFLDKRGRQGANLGDIITITSLNRYAVELLLDVGLSGRIITQCDEVYFLAKIGHYLLHDRMTRVNMDFTQDVCYQGMFYLDEALSKNEPAGLKVFGEWPTIYPALSQLPQQAKDSWFAFDHFYSDAAFDAVLPHVFQLKPKHLYDVGGNTGKWAMRCYDYDRDVKVTILDLPEQITLAAANIAEAGKSDRIQGTAVDMLSDCLLPGEADIWWMSQFLDCFSEEQIVAILRKIAGSMKAEARVCILEIFWDRQQWEAGAFSLNVSSLYFTCLANGTSRFYAAKRFLPLLGEAGFIVEHQVDNIGIGHTLLVCKKQ</sequence>
<evidence type="ECO:0000259" key="4">
    <source>
        <dbReference type="Pfam" id="PF00891"/>
    </source>
</evidence>
<dbReference type="RefSeq" id="WP_264090202.1">
    <property type="nucleotide sequence ID" value="NZ_JAMPJT010000005.1"/>
</dbReference>